<evidence type="ECO:0000313" key="1">
    <source>
        <dbReference type="EMBL" id="MBN7799804.1"/>
    </source>
</evidence>
<name>A0ABS3BLU1_9BACT</name>
<evidence type="ECO:0008006" key="3">
    <source>
        <dbReference type="Google" id="ProtNLM"/>
    </source>
</evidence>
<sequence>MKNPYFQRLFPVIITLGFISCNEQAEPVPTPPPYPDLSIFMDRFEAEAKARGLEIDLSGVEFAYADEIKFSNGTNSCGYGWSSHPETGKRTILISKSPNCGWATLSDVKREQFFFHEIGHAFLNLEHDNSLLCDGKPTTLMNGNILTLNFFDGPSESKTYYVDELFDRLVANTKCIDFGQDWDINPVFRRHKTGEEGWNFYNSKGTMTGTRLPDNDLAISSVPGKTSTETGYWFRQLNSPNIPQGAKVTLRTKVSSAGLNGPGAAIGLRVYDTQLENTGAITRESLVLSTEATPVNGVLNKKNLEVSFSNFSRKTIHLIPFAVMMPGTEGEANFEDFEIIVEMP</sequence>
<dbReference type="EMBL" id="JAFKCW010000001">
    <property type="protein sequence ID" value="MBN7799804.1"/>
    <property type="molecule type" value="Genomic_DNA"/>
</dbReference>
<protein>
    <recommendedName>
        <fullName evidence="3">Lipoprotein</fullName>
    </recommendedName>
</protein>
<comment type="caution">
    <text evidence="1">The sequence shown here is derived from an EMBL/GenBank/DDBJ whole genome shotgun (WGS) entry which is preliminary data.</text>
</comment>
<gene>
    <name evidence="1" type="ORF">J0A67_02980</name>
</gene>
<dbReference type="Proteomes" id="UP000664698">
    <property type="component" value="Unassembled WGS sequence"/>
</dbReference>
<keyword evidence="2" id="KW-1185">Reference proteome</keyword>
<organism evidence="1 2">
    <name type="scientific">Algoriphagus aestuariicola</name>
    <dbReference type="NCBI Taxonomy" id="1852016"/>
    <lineage>
        <taxon>Bacteria</taxon>
        <taxon>Pseudomonadati</taxon>
        <taxon>Bacteroidota</taxon>
        <taxon>Cytophagia</taxon>
        <taxon>Cytophagales</taxon>
        <taxon>Cyclobacteriaceae</taxon>
        <taxon>Algoriphagus</taxon>
    </lineage>
</organism>
<dbReference type="RefSeq" id="WP_206567780.1">
    <property type="nucleotide sequence ID" value="NZ_JAFKCW010000001.1"/>
</dbReference>
<reference evidence="1 2" key="1">
    <citation type="submission" date="2021-03" db="EMBL/GenBank/DDBJ databases">
        <title>novel species isolated from a fishpond in China.</title>
        <authorList>
            <person name="Lu H."/>
            <person name="Cai Z."/>
        </authorList>
    </citation>
    <scope>NUCLEOTIDE SEQUENCE [LARGE SCALE GENOMIC DNA]</scope>
    <source>
        <strain evidence="1 2">JCM 31546</strain>
    </source>
</reference>
<proteinExistence type="predicted"/>
<evidence type="ECO:0000313" key="2">
    <source>
        <dbReference type="Proteomes" id="UP000664698"/>
    </source>
</evidence>
<dbReference type="PROSITE" id="PS51257">
    <property type="entry name" value="PROKAR_LIPOPROTEIN"/>
    <property type="match status" value="1"/>
</dbReference>
<accession>A0ABS3BLU1</accession>